<accession>E3I567</accession>
<dbReference type="EMBL" id="CP002292">
    <property type="protein sequence ID" value="ADP70517.1"/>
    <property type="molecule type" value="Genomic_DNA"/>
</dbReference>
<organism evidence="2 3">
    <name type="scientific">Rhodomicrobium vannielii (strain ATCC 17100 / DSM 162 / LMG 4299 / NCIMB 10020 / ATH 3.1.1)</name>
    <dbReference type="NCBI Taxonomy" id="648757"/>
    <lineage>
        <taxon>Bacteria</taxon>
        <taxon>Pseudomonadati</taxon>
        <taxon>Pseudomonadota</taxon>
        <taxon>Alphaproteobacteria</taxon>
        <taxon>Hyphomicrobiales</taxon>
        <taxon>Hyphomicrobiaceae</taxon>
        <taxon>Rhodomicrobium</taxon>
    </lineage>
</organism>
<dbReference type="RefSeq" id="WP_013418920.1">
    <property type="nucleotide sequence ID" value="NC_014664.1"/>
</dbReference>
<evidence type="ECO:0000313" key="2">
    <source>
        <dbReference type="EMBL" id="ADP70517.1"/>
    </source>
</evidence>
<reference evidence="3" key="1">
    <citation type="journal article" date="2011" name="J. Bacteriol.">
        <title>Genome sequences of eight morphologically diverse alphaproteobacteria.</title>
        <authorList>
            <consortium name="US DOE Joint Genome Institute"/>
            <person name="Brown P.J."/>
            <person name="Kysela D.T."/>
            <person name="Buechlein A."/>
            <person name="Hemmerich C."/>
            <person name="Brun Y.V."/>
        </authorList>
    </citation>
    <scope>NUCLEOTIDE SEQUENCE [LARGE SCALE GENOMIC DNA]</scope>
    <source>
        <strain evidence="3">ATCC 17100 / ATH 3.1.1 / DSM 162 / LMG 4299</strain>
    </source>
</reference>
<keyword evidence="3" id="KW-1185">Reference proteome</keyword>
<dbReference type="KEGG" id="rva:Rvan_1253"/>
<sequence>MPVNRCLSTLIIGCLTSVPVHAQAALSFDTRSFELRFEKNSKDLSQTEATVNEEALDRIAKLLGRIKDWRDVRLVFVGPRPHCEADANCNPEQLTWLRVNRVLEKAKDRVKGDDSGARRLPVAIAFSDEINARDISSAPESLTLLLEHNSSSENPCGTRVSLLDASLPRSLSSGRTYSSFVLNNGENVPVGDNAEVQFSEAASKSVIVWEDTRGRFRKQDFPETGQSRLLPYGAKRLYVIANSHLNGEISRFVLSLGGDFAALPRPSFLPTSKGENWASLAPSDRGFDDNPVAIPPRTIRPRPRDAIAIKTPSENGDVAVCDFEFVWR</sequence>
<evidence type="ECO:0000256" key="1">
    <source>
        <dbReference type="SAM" id="SignalP"/>
    </source>
</evidence>
<feature type="signal peptide" evidence="1">
    <location>
        <begin position="1"/>
        <end position="22"/>
    </location>
</feature>
<dbReference type="HOGENOM" id="CLU_846995_0_0_5"/>
<keyword evidence="1" id="KW-0732">Signal</keyword>
<dbReference type="STRING" id="648757.Rvan_1253"/>
<proteinExistence type="predicted"/>
<feature type="chain" id="PRO_5003171154" evidence="1">
    <location>
        <begin position="23"/>
        <end position="328"/>
    </location>
</feature>
<gene>
    <name evidence="2" type="ordered locus">Rvan_1253</name>
</gene>
<name>E3I567_RHOVT</name>
<evidence type="ECO:0000313" key="3">
    <source>
        <dbReference type="Proteomes" id="UP000001399"/>
    </source>
</evidence>
<dbReference type="AlphaFoldDB" id="E3I567"/>
<dbReference type="Proteomes" id="UP000001399">
    <property type="component" value="Chromosome"/>
</dbReference>
<protein>
    <submittedName>
        <fullName evidence="2">Uncharacterized protein</fullName>
    </submittedName>
</protein>